<name>A0A9X9LFX2_GULGU</name>
<evidence type="ECO:0000313" key="3">
    <source>
        <dbReference type="Proteomes" id="UP000269945"/>
    </source>
</evidence>
<reference evidence="2 3" key="1">
    <citation type="submission" date="2018-10" db="EMBL/GenBank/DDBJ databases">
        <authorList>
            <person name="Ekblom R."/>
            <person name="Jareborg N."/>
        </authorList>
    </citation>
    <scope>NUCLEOTIDE SEQUENCE [LARGE SCALE GENOMIC DNA]</scope>
    <source>
        <tissue evidence="2">Muscle</tissue>
    </source>
</reference>
<evidence type="ECO:0000256" key="1">
    <source>
        <dbReference type="SAM" id="MobiDB-lite"/>
    </source>
</evidence>
<comment type="caution">
    <text evidence="2">The sequence shown here is derived from an EMBL/GenBank/DDBJ whole genome shotgun (WGS) entry which is preliminary data.</text>
</comment>
<keyword evidence="3" id="KW-1185">Reference proteome</keyword>
<dbReference type="Proteomes" id="UP000269945">
    <property type="component" value="Unassembled WGS sequence"/>
</dbReference>
<feature type="compositionally biased region" description="Basic and acidic residues" evidence="1">
    <location>
        <begin position="1"/>
        <end position="12"/>
    </location>
</feature>
<feature type="non-terminal residue" evidence="2">
    <location>
        <position position="1"/>
    </location>
</feature>
<proteinExistence type="predicted"/>
<gene>
    <name evidence="2" type="ORF">BN2614_LOCUS4</name>
</gene>
<protein>
    <submittedName>
        <fullName evidence="2">Uncharacterized protein</fullName>
    </submittedName>
</protein>
<feature type="region of interest" description="Disordered" evidence="1">
    <location>
        <begin position="1"/>
        <end position="21"/>
    </location>
</feature>
<accession>A0A9X9LFX2</accession>
<organism evidence="2 3">
    <name type="scientific">Gulo gulo</name>
    <name type="common">Wolverine</name>
    <name type="synonym">Gluton</name>
    <dbReference type="NCBI Taxonomy" id="48420"/>
    <lineage>
        <taxon>Eukaryota</taxon>
        <taxon>Metazoa</taxon>
        <taxon>Chordata</taxon>
        <taxon>Craniata</taxon>
        <taxon>Vertebrata</taxon>
        <taxon>Euteleostomi</taxon>
        <taxon>Mammalia</taxon>
        <taxon>Eutheria</taxon>
        <taxon>Laurasiatheria</taxon>
        <taxon>Carnivora</taxon>
        <taxon>Caniformia</taxon>
        <taxon>Musteloidea</taxon>
        <taxon>Mustelidae</taxon>
        <taxon>Guloninae</taxon>
        <taxon>Gulo</taxon>
    </lineage>
</organism>
<dbReference type="EMBL" id="CYRY02002570">
    <property type="protein sequence ID" value="VCW67284.1"/>
    <property type="molecule type" value="Genomic_DNA"/>
</dbReference>
<sequence length="216" mass="24476">GRQGHHQVDGERVGAGLGRRRVGQRQVGLREAVHQQHVQRDAGRQRRLAVVPDQHQQPVLDGVALAQRPRRAHLAVVRPHAEQPGLRGLEQLVRQPGVLARVAVHRHHLGHQVARLGRPGHQLGAGRRAVLQRVQHERRVVVGVRHQHAHQRLAAERRRAAVGRAHAELERLQRLEIQRPEREQLPVVRVDGHQRAQRQLRVVGRQQRCPGEGSWG</sequence>
<dbReference type="AlphaFoldDB" id="A0A9X9LFX2"/>
<evidence type="ECO:0000313" key="2">
    <source>
        <dbReference type="EMBL" id="VCW67284.1"/>
    </source>
</evidence>